<evidence type="ECO:0000313" key="10">
    <source>
        <dbReference type="Proteomes" id="UP001596098"/>
    </source>
</evidence>
<proteinExistence type="inferred from homology"/>
<reference evidence="10" key="1">
    <citation type="journal article" date="2019" name="Int. J. Syst. Evol. Microbiol.">
        <title>The Global Catalogue of Microorganisms (GCM) 10K type strain sequencing project: providing services to taxonomists for standard genome sequencing and annotation.</title>
        <authorList>
            <consortium name="The Broad Institute Genomics Platform"/>
            <consortium name="The Broad Institute Genome Sequencing Center for Infectious Disease"/>
            <person name="Wu L."/>
            <person name="Ma J."/>
        </authorList>
    </citation>
    <scope>NUCLEOTIDE SEQUENCE [LARGE SCALE GENOMIC DNA]</scope>
    <source>
        <strain evidence="10">DFY28</strain>
    </source>
</reference>
<keyword evidence="3 5" id="KW-0807">Transducer</keyword>
<dbReference type="InterPro" id="IPR003660">
    <property type="entry name" value="HAMP_dom"/>
</dbReference>
<dbReference type="Pfam" id="PF00015">
    <property type="entry name" value="MCPsignal"/>
    <property type="match status" value="1"/>
</dbReference>
<dbReference type="InterPro" id="IPR004090">
    <property type="entry name" value="Chemotax_Me-accpt_rcpt"/>
</dbReference>
<dbReference type="PROSITE" id="PS50885">
    <property type="entry name" value="HAMP"/>
    <property type="match status" value="1"/>
</dbReference>
<dbReference type="PANTHER" id="PTHR32089:SF112">
    <property type="entry name" value="LYSOZYME-LIKE PROTEIN-RELATED"/>
    <property type="match status" value="1"/>
</dbReference>
<keyword evidence="1 6" id="KW-0812">Transmembrane</keyword>
<dbReference type="CDD" id="cd06225">
    <property type="entry name" value="HAMP"/>
    <property type="match status" value="1"/>
</dbReference>
<dbReference type="InterPro" id="IPR024478">
    <property type="entry name" value="HlyB_4HB_MCP"/>
</dbReference>
<keyword evidence="2 6" id="KW-1133">Transmembrane helix</keyword>
<dbReference type="PANTHER" id="PTHR32089">
    <property type="entry name" value="METHYL-ACCEPTING CHEMOTAXIS PROTEIN MCPB"/>
    <property type="match status" value="1"/>
</dbReference>
<dbReference type="RefSeq" id="WP_128316354.1">
    <property type="nucleotide sequence ID" value="NZ_CP034929.1"/>
</dbReference>
<evidence type="ECO:0000256" key="2">
    <source>
        <dbReference type="ARBA" id="ARBA00022989"/>
    </source>
</evidence>
<evidence type="ECO:0000259" key="7">
    <source>
        <dbReference type="PROSITE" id="PS50111"/>
    </source>
</evidence>
<comment type="caution">
    <text evidence="9">The sequence shown here is derived from an EMBL/GenBank/DDBJ whole genome shotgun (WGS) entry which is preliminary data.</text>
</comment>
<feature type="transmembrane region" description="Helical" evidence="6">
    <location>
        <begin position="220"/>
        <end position="242"/>
    </location>
</feature>
<feature type="domain" description="HAMP" evidence="8">
    <location>
        <begin position="251"/>
        <end position="291"/>
    </location>
</feature>
<evidence type="ECO:0000313" key="9">
    <source>
        <dbReference type="EMBL" id="MFC6154152.1"/>
    </source>
</evidence>
<dbReference type="Pfam" id="PF12729">
    <property type="entry name" value="4HB_MCP_1"/>
    <property type="match status" value="1"/>
</dbReference>
<keyword evidence="6" id="KW-0472">Membrane</keyword>
<dbReference type="SMART" id="SM00283">
    <property type="entry name" value="MA"/>
    <property type="match status" value="1"/>
</dbReference>
<name>A0ABW1QYU4_9ACTN</name>
<dbReference type="SUPFAM" id="SSF58104">
    <property type="entry name" value="Methyl-accepting chemotaxis protein (MCP) signaling domain"/>
    <property type="match status" value="1"/>
</dbReference>
<evidence type="ECO:0000256" key="1">
    <source>
        <dbReference type="ARBA" id="ARBA00022692"/>
    </source>
</evidence>
<evidence type="ECO:0000256" key="5">
    <source>
        <dbReference type="PROSITE-ProRule" id="PRU00284"/>
    </source>
</evidence>
<dbReference type="Gene3D" id="1.10.287.950">
    <property type="entry name" value="Methyl-accepting chemotaxis protein"/>
    <property type="match status" value="1"/>
</dbReference>
<comment type="similarity">
    <text evidence="4">Belongs to the methyl-accepting chemotaxis (MCP) protein family.</text>
</comment>
<evidence type="ECO:0000256" key="4">
    <source>
        <dbReference type="ARBA" id="ARBA00029447"/>
    </source>
</evidence>
<feature type="domain" description="Methyl-accepting transducer" evidence="7">
    <location>
        <begin position="310"/>
        <end position="536"/>
    </location>
</feature>
<feature type="transmembrane region" description="Helical" evidence="6">
    <location>
        <begin position="28"/>
        <end position="49"/>
    </location>
</feature>
<gene>
    <name evidence="9" type="ORF">ACFPWU_10835</name>
</gene>
<dbReference type="EMBL" id="JBHSQI010000005">
    <property type="protein sequence ID" value="MFC6154152.1"/>
    <property type="molecule type" value="Genomic_DNA"/>
</dbReference>
<organism evidence="9 10">
    <name type="scientific">Nocardioides yefusunii</name>
    <dbReference type="NCBI Taxonomy" id="2500546"/>
    <lineage>
        <taxon>Bacteria</taxon>
        <taxon>Bacillati</taxon>
        <taxon>Actinomycetota</taxon>
        <taxon>Actinomycetes</taxon>
        <taxon>Propionibacteriales</taxon>
        <taxon>Nocardioidaceae</taxon>
        <taxon>Nocardioides</taxon>
    </lineage>
</organism>
<evidence type="ECO:0000256" key="3">
    <source>
        <dbReference type="ARBA" id="ARBA00023224"/>
    </source>
</evidence>
<evidence type="ECO:0000256" key="6">
    <source>
        <dbReference type="SAM" id="Phobius"/>
    </source>
</evidence>
<keyword evidence="10" id="KW-1185">Reference proteome</keyword>
<dbReference type="PRINTS" id="PR00260">
    <property type="entry name" value="CHEMTRNSDUCR"/>
</dbReference>
<accession>A0ABW1QYU4</accession>
<evidence type="ECO:0000259" key="8">
    <source>
        <dbReference type="PROSITE" id="PS50885"/>
    </source>
</evidence>
<dbReference type="PROSITE" id="PS50111">
    <property type="entry name" value="CHEMOTAXIS_TRANSDUC_2"/>
    <property type="match status" value="1"/>
</dbReference>
<dbReference type="Proteomes" id="UP001596098">
    <property type="component" value="Unassembled WGS sequence"/>
</dbReference>
<sequence>MSDPRSSHADRSVVQRVMRDRSVRVKTLVSVGVAAFVAVVVGIVGVTSLRSLNSSVEDMRDDKFTGLQYVADMHTAFRGMHSASRDVLIQPDMKDKKAAQKKVESFWKDLQTAGQAYGAMDLGEEAAATLDRQRTAAYEYFTLVSEEMPDAAMSDTGAGAAEGLESGRDRWLRLEADEAQPLITLMEGTLQSLRDLEFADANAAAQAVDDDYHVTLRTTVLVLLAGLVLAGALAWWVAAALAGNIARVRFVVEGLAQGDLTRRADVTNRDELGAMAADLDVATEKLRAMMAGVGSTSDAVAEAANTLASNAMQIAVVAGETSAQSGVVSDAAEEVSRNVETVAAGSEQMTASIREIAHSANEAARVASDAVRSVETTSTTVAQLGASSQEIGNVVKVITSIAEQTNLLALNATIEAARAGEAGKGFAVVANEVKELAQETARATEDIARRVEAIQGDTASAVGAIGEIETVIRSINDYQLTIASAVEEQTATTNEMGRNVVEASAGTRQIAENIVGVSSTARATSEHVAAAQAEVDQISRRTEEMRAAIAQFRA</sequence>
<dbReference type="InterPro" id="IPR004089">
    <property type="entry name" value="MCPsignal_dom"/>
</dbReference>
<protein>
    <submittedName>
        <fullName evidence="9">Methyl-accepting chemotaxis protein</fullName>
    </submittedName>
</protein>
<dbReference type="SMART" id="SM00304">
    <property type="entry name" value="HAMP"/>
    <property type="match status" value="2"/>
</dbReference>